<dbReference type="EC" id="3.5.1.53" evidence="4"/>
<evidence type="ECO:0000256" key="1">
    <source>
        <dbReference type="ARBA" id="ARBA00022801"/>
    </source>
</evidence>
<evidence type="ECO:0000256" key="2">
    <source>
        <dbReference type="ARBA" id="ARBA00034122"/>
    </source>
</evidence>
<dbReference type="PANTHER" id="PTHR43674:SF2">
    <property type="entry name" value="BETA-UREIDOPROPIONASE"/>
    <property type="match status" value="1"/>
</dbReference>
<evidence type="ECO:0000259" key="3">
    <source>
        <dbReference type="PROSITE" id="PS50263"/>
    </source>
</evidence>
<name>A0ABT7DZX0_9NEIS</name>
<evidence type="ECO:0000313" key="4">
    <source>
        <dbReference type="EMBL" id="MDK2125614.1"/>
    </source>
</evidence>
<keyword evidence="1 4" id="KW-0378">Hydrolase</keyword>
<gene>
    <name evidence="4" type="primary">aguB</name>
    <name evidence="4" type="ORF">PZA18_16285</name>
</gene>
<proteinExistence type="inferred from homology"/>
<feature type="domain" description="CN hydrolase" evidence="3">
    <location>
        <begin position="4"/>
        <end position="259"/>
    </location>
</feature>
<keyword evidence="5" id="KW-1185">Reference proteome</keyword>
<dbReference type="InterPro" id="IPR036526">
    <property type="entry name" value="C-N_Hydrolase_sf"/>
</dbReference>
<dbReference type="EMBL" id="JARRAF010000021">
    <property type="protein sequence ID" value="MDK2125614.1"/>
    <property type="molecule type" value="Genomic_DNA"/>
</dbReference>
<dbReference type="Proteomes" id="UP001172778">
    <property type="component" value="Unassembled WGS sequence"/>
</dbReference>
<comment type="caution">
    <text evidence="4">The sequence shown here is derived from an EMBL/GenBank/DDBJ whole genome shotgun (WGS) entry which is preliminary data.</text>
</comment>
<dbReference type="GO" id="GO:0050126">
    <property type="term" value="F:N-carbamoylputrescine amidase activity"/>
    <property type="evidence" value="ECO:0007669"/>
    <property type="project" value="UniProtKB-EC"/>
</dbReference>
<evidence type="ECO:0000313" key="5">
    <source>
        <dbReference type="Proteomes" id="UP001172778"/>
    </source>
</evidence>
<protein>
    <submittedName>
        <fullName evidence="4">N-carbamoylputrescine amidase</fullName>
        <ecNumber evidence="4">3.5.1.53</ecNumber>
    </submittedName>
</protein>
<dbReference type="InterPro" id="IPR017755">
    <property type="entry name" value="N-carbamoylputrescine_amidase"/>
</dbReference>
<dbReference type="Pfam" id="PF00795">
    <property type="entry name" value="CN_hydrolase"/>
    <property type="match status" value="1"/>
</dbReference>
<dbReference type="RefSeq" id="WP_284101921.1">
    <property type="nucleotide sequence ID" value="NZ_JARRAF010000021.1"/>
</dbReference>
<dbReference type="PANTHER" id="PTHR43674">
    <property type="entry name" value="NITRILASE C965.09-RELATED"/>
    <property type="match status" value="1"/>
</dbReference>
<dbReference type="Gene3D" id="3.60.110.10">
    <property type="entry name" value="Carbon-nitrogen hydrolase"/>
    <property type="match status" value="1"/>
</dbReference>
<dbReference type="PROSITE" id="PS50263">
    <property type="entry name" value="CN_HYDROLASE"/>
    <property type="match status" value="1"/>
</dbReference>
<comment type="similarity">
    <text evidence="2">Belongs to the carbon-nitrogen hydrolase superfamily.</text>
</comment>
<dbReference type="NCBIfam" id="TIGR03381">
    <property type="entry name" value="agmatine_aguB"/>
    <property type="match status" value="1"/>
</dbReference>
<reference evidence="4" key="1">
    <citation type="submission" date="2023-03" db="EMBL/GenBank/DDBJ databases">
        <title>Chitinimonas shenzhenensis gen. nov., sp. nov., a novel member of family Burkholderiaceae isolated from activated sludge collected in Shen Zhen, China.</title>
        <authorList>
            <person name="Wang X."/>
        </authorList>
    </citation>
    <scope>NUCLEOTIDE SEQUENCE</scope>
    <source>
        <strain evidence="4">DQS-5</strain>
    </source>
</reference>
<dbReference type="InterPro" id="IPR003010">
    <property type="entry name" value="C-N_Hydrolase"/>
</dbReference>
<dbReference type="SUPFAM" id="SSF56317">
    <property type="entry name" value="Carbon-nitrogen hydrolase"/>
    <property type="match status" value="1"/>
</dbReference>
<organism evidence="4 5">
    <name type="scientific">Parachitinimonas caeni</name>
    <dbReference type="NCBI Taxonomy" id="3031301"/>
    <lineage>
        <taxon>Bacteria</taxon>
        <taxon>Pseudomonadati</taxon>
        <taxon>Pseudomonadota</taxon>
        <taxon>Betaproteobacteria</taxon>
        <taxon>Neisseriales</taxon>
        <taxon>Chitinibacteraceae</taxon>
        <taxon>Parachitinimonas</taxon>
    </lineage>
</organism>
<accession>A0ABT7DZX0</accession>
<sequence>MRQVTVAATQMTAGDWDRELNIQRAERLVREAAKRGANVILIQELFELPYFCTEQFAGHFEHARPLEGNPTIARFARLAQELQVVLPVSFFEQAGRVFYNSVAMIDADGSILGVYRKSHIPDGPGYSEKFYFSPGDTGFKVWSTRFGIIGVGICWDQWFPETARCMALMGAEILLYPTAIGSEPQDASLDSAAHWTRTMQGHAAANVMPLIASNRIGTEQGQNFAQTYYGSSFIADHTGALVQQANRTDETILTHTFDLDAIRKVRQSWGVFRDRRPDLYWPILTLDGSHPHAAS</sequence>
<dbReference type="CDD" id="cd07573">
    <property type="entry name" value="CPA"/>
    <property type="match status" value="1"/>
</dbReference>
<dbReference type="InterPro" id="IPR050345">
    <property type="entry name" value="Aliph_Amidase/BUP"/>
</dbReference>